<protein>
    <recommendedName>
        <fullName evidence="3">Transposase</fullName>
    </recommendedName>
</protein>
<reference evidence="1 2" key="5">
    <citation type="journal article" date="2007" name="Extremophiles">
        <title>Intragenomic diversity of the V1 regions of 16S rRNA genes in high-alkaline protease-producing Bacillus clausii spp.</title>
        <authorList>
            <person name="Kageyama Y."/>
            <person name="Takaki Y."/>
            <person name="Shimamura S."/>
            <person name="Nishi S."/>
            <person name="Nogi Y."/>
            <person name="Uchimura K."/>
            <person name="Kobayashi T."/>
            <person name="Hitomi J."/>
            <person name="Ozaki K."/>
            <person name="Kawai S."/>
            <person name="Ito S."/>
            <person name="Horikoshi K."/>
        </authorList>
    </citation>
    <scope>NUCLEOTIDE SEQUENCE [LARGE SCALE GENOMIC DNA]</scope>
    <source>
        <strain evidence="1 2">KSM-K16</strain>
    </source>
</reference>
<dbReference type="HOGENOM" id="CLU_2912938_0_0_9"/>
<reference evidence="1 2" key="1">
    <citation type="journal article" date="1994" name="J. Ferment. Bioeng.">
        <title>Molecular cloning and nucleotide sequence of the gene for an alkaline protease from the alkalophilic Bacillus sp. KSM-K16.</title>
        <authorList>
            <person name="Hakamada Y."/>
            <person name="Kobayashi T."/>
            <person name="Hitomi J."/>
            <person name="Kawai S."/>
            <person name="Ito S."/>
        </authorList>
    </citation>
    <scope>NUCLEOTIDE SEQUENCE [LARGE SCALE GENOMIC DNA]</scope>
    <source>
        <strain evidence="1 2">KSM-K16</strain>
    </source>
</reference>
<reference evidence="2" key="4">
    <citation type="submission" date="2003-10" db="EMBL/GenBank/DDBJ databases">
        <title>The complete genome sequence of the alkaliphilic Bacillus clausii KSM-K16.</title>
        <authorList>
            <person name="Takaki Y."/>
            <person name="Kageyama Y."/>
            <person name="Shimamura S."/>
            <person name="Suzuki H."/>
            <person name="Nishi S."/>
            <person name="Hatada Y."/>
            <person name="Kawai S."/>
            <person name="Ito S."/>
            <person name="Horikoshi K."/>
        </authorList>
    </citation>
    <scope>NUCLEOTIDE SEQUENCE [LARGE SCALE GENOMIC DNA]</scope>
    <source>
        <strain evidence="2">KSM-K16</strain>
    </source>
</reference>
<gene>
    <name evidence="1" type="ordered locus">ABC3671</name>
</gene>
<accession>Q5WBQ6</accession>
<keyword evidence="2" id="KW-1185">Reference proteome</keyword>
<dbReference type="KEGG" id="bcl:ABC3671"/>
<organism evidence="1 2">
    <name type="scientific">Shouchella clausii (strain KSM-K16)</name>
    <name type="common">Alkalihalobacillus clausii</name>
    <dbReference type="NCBI Taxonomy" id="66692"/>
    <lineage>
        <taxon>Bacteria</taxon>
        <taxon>Bacillati</taxon>
        <taxon>Bacillota</taxon>
        <taxon>Bacilli</taxon>
        <taxon>Bacillales</taxon>
        <taxon>Bacillaceae</taxon>
        <taxon>Shouchella</taxon>
    </lineage>
</organism>
<evidence type="ECO:0008006" key="3">
    <source>
        <dbReference type="Google" id="ProtNLM"/>
    </source>
</evidence>
<evidence type="ECO:0000313" key="1">
    <source>
        <dbReference type="EMBL" id="BAD66204.1"/>
    </source>
</evidence>
<proteinExistence type="predicted"/>
<name>Q5WBQ6_SHOC1</name>
<sequence length="61" mass="7223">MPEQKERIKRRKENQRLAMENDILKRAVLIMGRDPLKSRNLLYGGISQHKNRHPKGCLDLE</sequence>
<evidence type="ECO:0000313" key="2">
    <source>
        <dbReference type="Proteomes" id="UP000001168"/>
    </source>
</evidence>
<reference evidence="1 2" key="2">
    <citation type="journal article" date="1995" name="Appl. Microbiol. Biotechnol.">
        <title>Purification and properties of an alkaline protease from alkalophilic Bacillus sp. KSM-K16.</title>
        <authorList>
            <person name="Kobayashi T."/>
            <person name="Hakamada Y."/>
            <person name="Adachi S."/>
            <person name="Hitomi J."/>
            <person name="Yoshimatsu T."/>
            <person name="Koike K."/>
            <person name="Kawai S."/>
            <person name="Ito S."/>
        </authorList>
    </citation>
    <scope>NUCLEOTIDE SEQUENCE [LARGE SCALE GENOMIC DNA]</scope>
    <source>
        <strain evidence="1 2">KSM-K16</strain>
    </source>
</reference>
<dbReference type="AlphaFoldDB" id="Q5WBQ6"/>
<reference evidence="1 2" key="3">
    <citation type="journal article" date="1997" name="Protein Eng.">
        <title>High-resolution crystal structure of M-protease: phylogeny aided analysis of the high-alkaline adaptation mechanism.</title>
        <authorList>
            <person name="Shirai T."/>
            <person name="Suzuki A."/>
            <person name="Yamane T."/>
            <person name="Ashida T."/>
            <person name="Kobayashi T."/>
            <person name="Ito S."/>
        </authorList>
    </citation>
    <scope>NUCLEOTIDE SEQUENCE [LARGE SCALE GENOMIC DNA]</scope>
    <source>
        <strain evidence="1 2">KSM-K16</strain>
    </source>
</reference>
<dbReference type="Proteomes" id="UP000001168">
    <property type="component" value="Chromosome"/>
</dbReference>
<dbReference type="EMBL" id="AP006627">
    <property type="protein sequence ID" value="BAD66204.1"/>
    <property type="molecule type" value="Genomic_DNA"/>
</dbReference>